<name>A0A060TAT1_BLAAD</name>
<gene>
    <name evidence="10" type="ORF">GNLVRS02_ARAD1D26268g</name>
</gene>
<feature type="transmembrane region" description="Helical" evidence="8">
    <location>
        <begin position="119"/>
        <end position="141"/>
    </location>
</feature>
<accession>A0A060TAT1</accession>
<keyword evidence="3 8" id="KW-0813">Transport</keyword>
<feature type="transmembrane region" description="Helical" evidence="8">
    <location>
        <begin position="47"/>
        <end position="67"/>
    </location>
</feature>
<comment type="subcellular location">
    <subcellularLocation>
        <location evidence="1 8">Membrane</location>
        <topology evidence="1 8">Multi-pass membrane protein</topology>
    </subcellularLocation>
</comment>
<dbReference type="PANTHER" id="PTHR11040">
    <property type="entry name" value="ZINC/IRON TRANSPORTER"/>
    <property type="match status" value="1"/>
</dbReference>
<evidence type="ECO:0000313" key="10">
    <source>
        <dbReference type="EMBL" id="CDP38073.1"/>
    </source>
</evidence>
<proteinExistence type="inferred from homology"/>
<evidence type="ECO:0000256" key="1">
    <source>
        <dbReference type="ARBA" id="ARBA00004141"/>
    </source>
</evidence>
<reference evidence="10" key="1">
    <citation type="submission" date="2014-02" db="EMBL/GenBank/DDBJ databases">
        <authorList>
            <person name="Genoscope - CEA"/>
        </authorList>
    </citation>
    <scope>NUCLEOTIDE SEQUENCE</scope>
    <source>
        <strain evidence="10">LS3</strain>
    </source>
</reference>
<keyword evidence="7 8" id="KW-0472">Membrane</keyword>
<feature type="transmembrane region" description="Helical" evidence="8">
    <location>
        <begin position="364"/>
        <end position="382"/>
    </location>
</feature>
<evidence type="ECO:0000256" key="7">
    <source>
        <dbReference type="ARBA" id="ARBA00023136"/>
    </source>
</evidence>
<dbReference type="InterPro" id="IPR003689">
    <property type="entry name" value="ZIP"/>
</dbReference>
<dbReference type="Pfam" id="PF02535">
    <property type="entry name" value="Zip"/>
    <property type="match status" value="1"/>
</dbReference>
<evidence type="ECO:0000256" key="6">
    <source>
        <dbReference type="ARBA" id="ARBA00023065"/>
    </source>
</evidence>
<keyword evidence="6 8" id="KW-0406">Ion transport</keyword>
<evidence type="ECO:0000256" key="2">
    <source>
        <dbReference type="ARBA" id="ARBA00006939"/>
    </source>
</evidence>
<dbReference type="PANTHER" id="PTHR11040:SF32">
    <property type="entry name" value="ZINC-REGULATED TRANSPORTER 1"/>
    <property type="match status" value="1"/>
</dbReference>
<reference evidence="10" key="2">
    <citation type="submission" date="2014-06" db="EMBL/GenBank/DDBJ databases">
        <title>The complete genome of Blastobotrys (Arxula) adeninivorans LS3 - a yeast of biotechnological interest.</title>
        <authorList>
            <person name="Kunze G."/>
            <person name="Gaillardin C."/>
            <person name="Czernicka M."/>
            <person name="Durrens P."/>
            <person name="Martin T."/>
            <person name="Boer E."/>
            <person name="Gabaldon T."/>
            <person name="Cruz J."/>
            <person name="Talla E."/>
            <person name="Marck C."/>
            <person name="Goffeau A."/>
            <person name="Barbe V."/>
            <person name="Baret P."/>
            <person name="Baronian K."/>
            <person name="Beier S."/>
            <person name="Bleykasten C."/>
            <person name="Bode R."/>
            <person name="Casaregola S."/>
            <person name="Despons L."/>
            <person name="Fairhead C."/>
            <person name="Giersberg M."/>
            <person name="Gierski P."/>
            <person name="Hahnel U."/>
            <person name="Hartmann A."/>
            <person name="Jankowska D."/>
            <person name="Jubin C."/>
            <person name="Jung P."/>
            <person name="Lafontaine I."/>
            <person name="Leh-Louis V."/>
            <person name="Lemaire M."/>
            <person name="Marcet-Houben M."/>
            <person name="Mascher M."/>
            <person name="Morel G."/>
            <person name="Richard G.-F."/>
            <person name="Riechen J."/>
            <person name="Sacerdot C."/>
            <person name="Sarkar A."/>
            <person name="Savel G."/>
            <person name="Schacherer J."/>
            <person name="Sherman D."/>
            <person name="Straub M.-L."/>
            <person name="Stein N."/>
            <person name="Thierry A."/>
            <person name="Trautwein-Schult A."/>
            <person name="Westhof E."/>
            <person name="Worch S."/>
            <person name="Dujon B."/>
            <person name="Souciet J.-L."/>
            <person name="Wincker P."/>
            <person name="Scholz U."/>
            <person name="Neuveglise N."/>
        </authorList>
    </citation>
    <scope>NUCLEOTIDE SEQUENCE</scope>
    <source>
        <strain evidence="10">LS3</strain>
    </source>
</reference>
<feature type="transmembrane region" description="Helical" evidence="8">
    <location>
        <begin position="289"/>
        <end position="312"/>
    </location>
</feature>
<dbReference type="InterPro" id="IPR004698">
    <property type="entry name" value="Zn/Fe_permease_fun/pln"/>
</dbReference>
<evidence type="ECO:0000256" key="5">
    <source>
        <dbReference type="ARBA" id="ARBA00022989"/>
    </source>
</evidence>
<protein>
    <submittedName>
        <fullName evidence="10">ARAD1D26268p</fullName>
    </submittedName>
</protein>
<dbReference type="GO" id="GO:0005886">
    <property type="term" value="C:plasma membrane"/>
    <property type="evidence" value="ECO:0007669"/>
    <property type="project" value="TreeGrafter"/>
</dbReference>
<dbReference type="GO" id="GO:0071578">
    <property type="term" value="P:zinc ion import across plasma membrane"/>
    <property type="evidence" value="ECO:0007669"/>
    <property type="project" value="TreeGrafter"/>
</dbReference>
<feature type="compositionally biased region" description="Basic and acidic residues" evidence="9">
    <location>
        <begin position="202"/>
        <end position="211"/>
    </location>
</feature>
<feature type="transmembrane region" description="Helical" evidence="8">
    <location>
        <begin position="228"/>
        <end position="247"/>
    </location>
</feature>
<feature type="transmembrane region" description="Helical" evidence="8">
    <location>
        <begin position="332"/>
        <end position="352"/>
    </location>
</feature>
<dbReference type="EMBL" id="HG937694">
    <property type="protein sequence ID" value="CDP38073.1"/>
    <property type="molecule type" value="Genomic_DNA"/>
</dbReference>
<dbReference type="AlphaFoldDB" id="A0A060TAT1"/>
<evidence type="ECO:0000256" key="8">
    <source>
        <dbReference type="RuleBase" id="RU362088"/>
    </source>
</evidence>
<sequence length="385" mass="42248">MSQSPLSLDPDQVTIGNSSVEDSWKVCVIDGVYFGENEYNGSLGARISSIFVIFACSTAATLFPVLARRYPNMRIPTSVYLFFRHFGAGVILATAFIHLMDPAYGAIGPDTCVGMTGHWADYSFVAAIILGTIYLIFLLDLASSVYVQRKYGIVHDHHENKVEDLITDQSARVYNPHVHRHEECADVRDPDQDITDVTGANKGHDVESFDETKSTVSSDSVKSFESQFAAFLILEFGVIFHSVMIGLNLGSTGDEFRNLYIVLVFHQTFEGLGIGARMSAIPFPRGKRWIPYVFAFAYGLSTPIATAIGLGVRTTYVSSSYTVNVVSGVLDAISAGILIYTALVELVARDFIFNDQRTSNLGRLSYIIVCHMLGTGLMALLGKWA</sequence>
<keyword evidence="5 8" id="KW-1133">Transmembrane helix</keyword>
<dbReference type="PhylomeDB" id="A0A060TAT1"/>
<feature type="region of interest" description="Disordered" evidence="9">
    <location>
        <begin position="189"/>
        <end position="211"/>
    </location>
</feature>
<evidence type="ECO:0000256" key="3">
    <source>
        <dbReference type="ARBA" id="ARBA00022448"/>
    </source>
</evidence>
<evidence type="ECO:0000256" key="4">
    <source>
        <dbReference type="ARBA" id="ARBA00022692"/>
    </source>
</evidence>
<comment type="similarity">
    <text evidence="2 8">Belongs to the ZIP transporter (TC 2.A.5) family.</text>
</comment>
<organism evidence="10">
    <name type="scientific">Blastobotrys adeninivorans</name>
    <name type="common">Yeast</name>
    <name type="synonym">Arxula adeninivorans</name>
    <dbReference type="NCBI Taxonomy" id="409370"/>
    <lineage>
        <taxon>Eukaryota</taxon>
        <taxon>Fungi</taxon>
        <taxon>Dikarya</taxon>
        <taxon>Ascomycota</taxon>
        <taxon>Saccharomycotina</taxon>
        <taxon>Dipodascomycetes</taxon>
        <taxon>Dipodascales</taxon>
        <taxon>Trichomonascaceae</taxon>
        <taxon>Blastobotrys</taxon>
    </lineage>
</organism>
<feature type="transmembrane region" description="Helical" evidence="8">
    <location>
        <begin position="79"/>
        <end position="99"/>
    </location>
</feature>
<dbReference type="GO" id="GO:0000006">
    <property type="term" value="F:high-affinity zinc transmembrane transporter activity"/>
    <property type="evidence" value="ECO:0007669"/>
    <property type="project" value="TreeGrafter"/>
</dbReference>
<keyword evidence="4 8" id="KW-0812">Transmembrane</keyword>
<dbReference type="NCBIfam" id="TIGR00820">
    <property type="entry name" value="zip"/>
    <property type="match status" value="1"/>
</dbReference>
<comment type="caution">
    <text evidence="8">Lacks conserved residue(s) required for the propagation of feature annotation.</text>
</comment>
<evidence type="ECO:0000256" key="9">
    <source>
        <dbReference type="SAM" id="MobiDB-lite"/>
    </source>
</evidence>